<name>A0ABX1TQT5_9GAMM</name>
<dbReference type="EMBL" id="SPMZ01000016">
    <property type="protein sequence ID" value="NMQ18901.1"/>
    <property type="molecule type" value="Genomic_DNA"/>
</dbReference>
<evidence type="ECO:0000313" key="3">
    <source>
        <dbReference type="Proteomes" id="UP000760480"/>
    </source>
</evidence>
<evidence type="ECO:0000313" key="2">
    <source>
        <dbReference type="EMBL" id="NMQ20720.1"/>
    </source>
</evidence>
<reference evidence="2 3" key="1">
    <citation type="submission" date="2019-03" db="EMBL/GenBank/DDBJ databases">
        <title>Metabolic reconstructions from genomes of highly enriched 'Candidatus Accumulibacter' and 'Candidatus Competibacter' bioreactor populations.</title>
        <authorList>
            <person name="Annavajhala M.K."/>
            <person name="Welles L."/>
            <person name="Abbas B."/>
            <person name="Sorokin D."/>
            <person name="Park H."/>
            <person name="Van Loosdrecht M."/>
            <person name="Chandran K."/>
        </authorList>
    </citation>
    <scope>NUCLEOTIDE SEQUENCE [LARGE SCALE GENOMIC DNA]</scope>
    <source>
        <strain evidence="2 3">SBR_G</strain>
    </source>
</reference>
<keyword evidence="3" id="KW-1185">Reference proteome</keyword>
<gene>
    <name evidence="1" type="ORF">E4P82_06570</name>
    <name evidence="2" type="ORF">E4P82_16885</name>
</gene>
<evidence type="ECO:0000313" key="1">
    <source>
        <dbReference type="EMBL" id="NMQ18901.1"/>
    </source>
</evidence>
<accession>A0ABX1TQT5</accession>
<comment type="caution">
    <text evidence="2">The sequence shown here is derived from an EMBL/GenBank/DDBJ whole genome shotgun (WGS) entry which is preliminary data.</text>
</comment>
<feature type="non-terminal residue" evidence="2">
    <location>
        <position position="103"/>
    </location>
</feature>
<protein>
    <submittedName>
        <fullName evidence="2">Transposase</fullName>
    </submittedName>
</protein>
<proteinExistence type="predicted"/>
<organism evidence="2 3">
    <name type="scientific">Candidatus Competibacter phosphatis</name>
    <dbReference type="NCBI Taxonomy" id="221280"/>
    <lineage>
        <taxon>Bacteria</taxon>
        <taxon>Pseudomonadati</taxon>
        <taxon>Pseudomonadota</taxon>
        <taxon>Gammaproteobacteria</taxon>
        <taxon>Candidatus Competibacteraceae</taxon>
        <taxon>Candidatus Competibacter</taxon>
    </lineage>
</organism>
<sequence length="103" mass="11338">MSSLLSPILQRLAGHFPIPVMARAVLERCLNPQQLDTWFETVAGGQYTRTLLFSTLFQLMLQVVSRQRPSIHAAYQAAPVPIAVSVKSVYNKLNGLEPDTSAA</sequence>
<dbReference type="Proteomes" id="UP000760480">
    <property type="component" value="Unassembled WGS sequence"/>
</dbReference>
<dbReference type="EMBL" id="SPMZ01000059">
    <property type="protein sequence ID" value="NMQ20720.1"/>
    <property type="molecule type" value="Genomic_DNA"/>
</dbReference>